<dbReference type="GO" id="GO:0003824">
    <property type="term" value="F:catalytic activity"/>
    <property type="evidence" value="ECO:0007669"/>
    <property type="project" value="UniProtKB-ARBA"/>
</dbReference>
<dbReference type="Proteomes" id="UP000239687">
    <property type="component" value="Unassembled WGS sequence"/>
</dbReference>
<organism evidence="3 4">
    <name type="scientific">Pseudomonas frederiksbergensis</name>
    <dbReference type="NCBI Taxonomy" id="104087"/>
    <lineage>
        <taxon>Bacteria</taxon>
        <taxon>Pseudomonadati</taxon>
        <taxon>Pseudomonadota</taxon>
        <taxon>Gammaproteobacteria</taxon>
        <taxon>Pseudomonadales</taxon>
        <taxon>Pseudomonadaceae</taxon>
        <taxon>Pseudomonas</taxon>
    </lineage>
</organism>
<reference evidence="3 4" key="1">
    <citation type="submission" date="2018-02" db="EMBL/GenBank/DDBJ databases">
        <title>Draft genome sequencing of Pseudomonas frederiksbergensis 11-D3.</title>
        <authorList>
            <person name="Zheng B.-X."/>
        </authorList>
    </citation>
    <scope>NUCLEOTIDE SEQUENCE [LARGE SCALE GENOMIC DNA]</scope>
    <source>
        <strain evidence="3 4">11-D3</strain>
    </source>
</reference>
<protein>
    <recommendedName>
        <fullName evidence="2">DUF637 domain-containing protein</fullName>
    </recommendedName>
</protein>
<feature type="compositionally biased region" description="Polar residues" evidence="1">
    <location>
        <begin position="1318"/>
        <end position="1341"/>
    </location>
</feature>
<evidence type="ECO:0000313" key="4">
    <source>
        <dbReference type="Proteomes" id="UP000239687"/>
    </source>
</evidence>
<feature type="domain" description="DUF637" evidence="2">
    <location>
        <begin position="856"/>
        <end position="1018"/>
    </location>
</feature>
<proteinExistence type="predicted"/>
<comment type="caution">
    <text evidence="3">The sequence shown here is derived from an EMBL/GenBank/DDBJ whole genome shotgun (WGS) entry which is preliminary data.</text>
</comment>
<accession>A0A2S8H5R7</accession>
<feature type="region of interest" description="Disordered" evidence="1">
    <location>
        <begin position="1312"/>
        <end position="1347"/>
    </location>
</feature>
<evidence type="ECO:0000256" key="1">
    <source>
        <dbReference type="SAM" id="MobiDB-lite"/>
    </source>
</evidence>
<sequence length="1442" mass="150673">MYVDSNGEFRVGIPVVARAWDGDGNATGVVNVKDALTDALVSYGRWPITQTGYDPDNIPNSQYDPNNLVQVPTSLEQYTLISDTEVAIDGTSAAAGRNAVIQAGGKVTITATQDLQNSVIHEDYATNGGANKVANTQASGTGNTVALHLNAQLAPDLAQQQVNPLTLPGFSLPVGQNGLFRLSQEGSTNPTGTGPQSWSLTGATVTASTSAPVTLNRVQGLPNSAGKSQPHKYLIETNPVLTDLKQFMSSDYLLSNLGYNPDTSAKRLGDGLYEQRLIQQAVVARTGQRYIDGQTSDEGLFKYLMNNAVASKDALNLSVGVSLTSQQVAALTHDIVWLEEHEVNGEKVLVPMLYLAQAEGRLGPTGALIAGNDVTLIAGQNLDNVGTLRATHNLSATAGKDLVSSGLIQAGNRLDVLAGNDVVNKSGGILAGRDVSVTATRGDVLNERTVTAMDSNTRFGNKHIDYADNAARIEAANDLSVSAGRDIANAGGVLSSGRDMALSAGRDVAVTSAVVATNDTTNSRISTSSTKQLGASVSAGRDLAVEAGRDIAAVASQIDAKRDISMTATDNLTISSAADEEHSLSKSKKLTRQEDHVSQVMSGVTAGGNVKLDAGKDLAVISSRISAGDEAYLVAGDNLDILAAKDSDYSLYDMKKKGSFGAKKTKRDEVTDVKYIGSEITTGGNLTLVSGGDQRYQVAKLESGKDITLDSGGAIVFEGVKDLHDESHTKSDGDLAWFKAKGSGTTDETLRQSQLVAQGRLVIKAAGQISIDIKQVDQQSVSQTIDAMVKADPALAWMKQAEARGDIDWRQVKEIHESFKYDNSGLGAGAKIAIAILMSFIMGPAGLGLVGAGAGGAVATSLATTAVTSTISNKGNLGAAFKETFSADSLKSAAIAGFTAGMLDYADANWFAWAAEGTKSANILTSTNFTDIASRVAGRAVISSSISTAIGGGNFGDNLGAALLGEAGNVAMATGFNWIGDTIKFPEGSLEKTVAHALMGGLLSKATGGDFATGAAAAGLNEALTNQLVSLADGNDQLHVMMSQLTGLLAAAAVDGDLQQGADIAKNATQYNWLLHKEVTEADKARAACGSGNGAQACRDNITRAISALDAERQRDMEEFGRQIQLRGLQEGWTLDEINAAKARYFSGIDTKELTTVYPPSMEPGFLAREGLTGFKDRAVAWPGGVVDTAKSAWNAISSPLYTISGIAGSIGGIALGIKDWITSPIPSHALEREFDKVATASAQQLGGMVFDTTTGLATAYIGGKAVAWIGGKWVDAKAPGDTVVRSDNDFSSPVGGNGKPKAYINENGDLVPPNPEGTGSVQTHVRGSNPENSPYISASDPQAALDPKNYGTHKIEIDVKRLQQDIDSGVLPDTKFLTSQQVAAELQSKLDAARERYANNPSKRNEDSLKGAERDLGNAMRDGECLIKGCVPSTYINHVGK</sequence>
<gene>
    <name evidence="3" type="ORF">C5612_29450</name>
</gene>
<evidence type="ECO:0000313" key="3">
    <source>
        <dbReference type="EMBL" id="PQO97173.1"/>
    </source>
</evidence>
<dbReference type="InterPro" id="IPR025157">
    <property type="entry name" value="Hemagglutinin_rpt"/>
</dbReference>
<dbReference type="Pfam" id="PF04830">
    <property type="entry name" value="DUF637"/>
    <property type="match status" value="1"/>
</dbReference>
<name>A0A2S8H5R7_9PSED</name>
<dbReference type="InterPro" id="IPR006915">
    <property type="entry name" value="DUF637_hemagglutn_put"/>
</dbReference>
<dbReference type="Pfam" id="PF13332">
    <property type="entry name" value="Fil_haemagg_2"/>
    <property type="match status" value="1"/>
</dbReference>
<evidence type="ECO:0000259" key="2">
    <source>
        <dbReference type="Pfam" id="PF04830"/>
    </source>
</evidence>
<dbReference type="EMBL" id="PUIN01000022">
    <property type="protein sequence ID" value="PQO97173.1"/>
    <property type="molecule type" value="Genomic_DNA"/>
</dbReference>